<evidence type="ECO:0000313" key="3">
    <source>
        <dbReference type="Proteomes" id="UP001151760"/>
    </source>
</evidence>
<dbReference type="EMBL" id="BQNB010012945">
    <property type="protein sequence ID" value="GJT09893.1"/>
    <property type="molecule type" value="Genomic_DNA"/>
</dbReference>
<feature type="transmembrane region" description="Helical" evidence="1">
    <location>
        <begin position="235"/>
        <end position="257"/>
    </location>
</feature>
<comment type="caution">
    <text evidence="2">The sequence shown here is derived from an EMBL/GenBank/DDBJ whole genome shotgun (WGS) entry which is preliminary data.</text>
</comment>
<protein>
    <submittedName>
        <fullName evidence="2">Uncharacterized protein</fullName>
    </submittedName>
</protein>
<organism evidence="2 3">
    <name type="scientific">Tanacetum coccineum</name>
    <dbReference type="NCBI Taxonomy" id="301880"/>
    <lineage>
        <taxon>Eukaryota</taxon>
        <taxon>Viridiplantae</taxon>
        <taxon>Streptophyta</taxon>
        <taxon>Embryophyta</taxon>
        <taxon>Tracheophyta</taxon>
        <taxon>Spermatophyta</taxon>
        <taxon>Magnoliopsida</taxon>
        <taxon>eudicotyledons</taxon>
        <taxon>Gunneridae</taxon>
        <taxon>Pentapetalae</taxon>
        <taxon>asterids</taxon>
        <taxon>campanulids</taxon>
        <taxon>Asterales</taxon>
        <taxon>Asteraceae</taxon>
        <taxon>Asteroideae</taxon>
        <taxon>Anthemideae</taxon>
        <taxon>Anthemidinae</taxon>
        <taxon>Tanacetum</taxon>
    </lineage>
</organism>
<evidence type="ECO:0000256" key="1">
    <source>
        <dbReference type="SAM" id="Phobius"/>
    </source>
</evidence>
<sequence>MPYSTYNNLGLGDLIPTKLIIELAERTVKQPKRIVENVLVGRPFLSTTHAIINVFKAKITLSVGNDKIFFKSNKSTSNIIKRVYALSLIRSTELDLEARLMGNALRKNRSHDPKFEDFLELNGLNEPLELRHDQVVDLGPTIEEGEVIDTPIKEMVKTRHDDDDMITNGIEDYPSFSDLDRKIHVNGAYNLRFSCMIGYEHVDANFFPLLSINMMSKRFNNSIMKDKLEFKGKSMVGAFMNAPIFFGTFSIVIDFAVNKRHDNIVMKKWVM</sequence>
<name>A0ABQ5B5V2_9ASTR</name>
<dbReference type="PANTHER" id="PTHR33067">
    <property type="entry name" value="RNA-DIRECTED DNA POLYMERASE-RELATED"/>
    <property type="match status" value="1"/>
</dbReference>
<evidence type="ECO:0000313" key="2">
    <source>
        <dbReference type="EMBL" id="GJT09893.1"/>
    </source>
</evidence>
<proteinExistence type="predicted"/>
<keyword evidence="3" id="KW-1185">Reference proteome</keyword>
<keyword evidence="1" id="KW-0472">Membrane</keyword>
<reference evidence="2" key="2">
    <citation type="submission" date="2022-01" db="EMBL/GenBank/DDBJ databases">
        <authorList>
            <person name="Yamashiro T."/>
            <person name="Shiraishi A."/>
            <person name="Satake H."/>
            <person name="Nakayama K."/>
        </authorList>
    </citation>
    <scope>NUCLEOTIDE SEQUENCE</scope>
</reference>
<dbReference type="Proteomes" id="UP001151760">
    <property type="component" value="Unassembled WGS sequence"/>
</dbReference>
<accession>A0ABQ5B5V2</accession>
<keyword evidence="1" id="KW-0812">Transmembrane</keyword>
<reference evidence="2" key="1">
    <citation type="journal article" date="2022" name="Int. J. Mol. Sci.">
        <title>Draft Genome of Tanacetum Coccineum: Genomic Comparison of Closely Related Tanacetum-Family Plants.</title>
        <authorList>
            <person name="Yamashiro T."/>
            <person name="Shiraishi A."/>
            <person name="Nakayama K."/>
            <person name="Satake H."/>
        </authorList>
    </citation>
    <scope>NUCLEOTIDE SEQUENCE</scope>
</reference>
<keyword evidence="1" id="KW-1133">Transmembrane helix</keyword>
<gene>
    <name evidence="2" type="ORF">Tco_0856935</name>
</gene>